<evidence type="ECO:0000259" key="3">
    <source>
        <dbReference type="Pfam" id="PF17966"/>
    </source>
</evidence>
<dbReference type="EMBL" id="ACLL01000045">
    <property type="protein sequence ID" value="EEW53242.1"/>
    <property type="molecule type" value="Genomic_DNA"/>
</dbReference>
<dbReference type="InterPro" id="IPR041495">
    <property type="entry name" value="Mub_B2"/>
</dbReference>
<feature type="region of interest" description="Disordered" evidence="1">
    <location>
        <begin position="291"/>
        <end position="331"/>
    </location>
</feature>
<dbReference type="EMBL" id="AZDK01000024">
    <property type="protein sequence ID" value="KRK57907.1"/>
    <property type="molecule type" value="Genomic_DNA"/>
</dbReference>
<feature type="compositionally biased region" description="Polar residues" evidence="1">
    <location>
        <begin position="309"/>
        <end position="321"/>
    </location>
</feature>
<accession>C8P8E4</accession>
<sequence length="395" mass="42426">MNKLSIKGTLTICTALTLLTFASTNALADTAVTGEQQVPAVADQAAVPVGEQRAATVDRQITVVNPVSGEKNVITQTASPEPVGADTNIWQVYFPPVYQGYKPSQPFVPVTAVTPDTQASKVEITYRPLKQGDIRTNTFAGIFFRDIHGKQVGPMLCQPVDKQGIVQMPAAPKGWEYINRELLPDSFLCYDYRDPFYLFLVREIGEQPAASTQTKQLTRKIICHLPEGDKVYEQTVTAKKVGDSPWSVPAFPEFTVPVPTGYRPSLKAVPAQAAAPGQATLTVEVTYQAIPSALPTPPGRPDGDRQPGSTKDQQSVGNDLANSGHDETAPVPGLQARLDQLQAPLAQLENNEQAGQPLVLPQTGDDSGSGLSAAGLMVAAWTALSMMFGLKKKLY</sequence>
<evidence type="ECO:0000313" key="4">
    <source>
        <dbReference type="EMBL" id="EEW53242.1"/>
    </source>
</evidence>
<dbReference type="NCBIfam" id="TIGR01167">
    <property type="entry name" value="LPXTG_anchor"/>
    <property type="match status" value="1"/>
</dbReference>
<dbReference type="OrthoDB" id="9952666at2"/>
<reference evidence="5 7" key="2">
    <citation type="journal article" date="2015" name="Genome Announc.">
        <title>Expanding the biotechnology potential of lactobacilli through comparative genomics of 213 strains and associated genera.</title>
        <authorList>
            <person name="Sun Z."/>
            <person name="Harris H.M."/>
            <person name="McCann A."/>
            <person name="Guo C."/>
            <person name="Argimon S."/>
            <person name="Zhang W."/>
            <person name="Yang X."/>
            <person name="Jeffery I.B."/>
            <person name="Cooney J.C."/>
            <person name="Kagawa T.F."/>
            <person name="Liu W."/>
            <person name="Song Y."/>
            <person name="Salvetti E."/>
            <person name="Wrobel A."/>
            <person name="Rasinkangas P."/>
            <person name="Parkhill J."/>
            <person name="Rea M.C."/>
            <person name="O'Sullivan O."/>
            <person name="Ritari J."/>
            <person name="Douillard F.P."/>
            <person name="Paul Ross R."/>
            <person name="Yang R."/>
            <person name="Briner A.E."/>
            <person name="Felis G.E."/>
            <person name="de Vos W.M."/>
            <person name="Barrangou R."/>
            <person name="Klaenhammer T.R."/>
            <person name="Caufield P.W."/>
            <person name="Cui Y."/>
            <person name="Zhang H."/>
            <person name="O'Toole P.W."/>
        </authorList>
    </citation>
    <scope>NUCLEOTIDE SEQUENCE [LARGE SCALE GENOMIC DNA]</scope>
    <source>
        <strain evidence="5 7">DSM 16041</strain>
    </source>
</reference>
<dbReference type="Proteomes" id="UP000003675">
    <property type="component" value="Unassembled WGS sequence"/>
</dbReference>
<dbReference type="RefSeq" id="WP_007123135.1">
    <property type="nucleotide sequence ID" value="NZ_AZDK01000024.1"/>
</dbReference>
<reference evidence="4 6" key="1">
    <citation type="submission" date="2009-09" db="EMBL/GenBank/DDBJ databases">
        <authorList>
            <person name="Qin X."/>
            <person name="Bachman B."/>
            <person name="Battles P."/>
            <person name="Bell A."/>
            <person name="Bess C."/>
            <person name="Bickham C."/>
            <person name="Chaboub L."/>
            <person name="Chen D."/>
            <person name="Coyle M."/>
            <person name="Deiros D.R."/>
            <person name="Dinh H."/>
            <person name="Forbes L."/>
            <person name="Fowler G."/>
            <person name="Francisco L."/>
            <person name="Fu Q."/>
            <person name="Gubbala S."/>
            <person name="Hale W."/>
            <person name="Han Y."/>
            <person name="Hemphill L."/>
            <person name="Highlander S.K."/>
            <person name="Hirani K."/>
            <person name="Hogues M."/>
            <person name="Jackson L."/>
            <person name="Jakkamsetti A."/>
            <person name="Javaid M."/>
            <person name="Jiang H."/>
            <person name="Korchina V."/>
            <person name="Kovar C."/>
            <person name="Lara F."/>
            <person name="Lee S."/>
            <person name="Mata R."/>
            <person name="Mathew T."/>
            <person name="Moen C."/>
            <person name="Morales K."/>
            <person name="Munidasa M."/>
            <person name="Nazareth L."/>
            <person name="Ngo R."/>
            <person name="Nguyen L."/>
            <person name="Okwuonu G."/>
            <person name="Ongeri F."/>
            <person name="Patil S."/>
            <person name="Petrosino J."/>
            <person name="Pham C."/>
            <person name="Pham P."/>
            <person name="Pu L.-L."/>
            <person name="Puazo M."/>
            <person name="Raj R."/>
            <person name="Reid J."/>
            <person name="Rouhana J."/>
            <person name="Saada N."/>
            <person name="Shang Y."/>
            <person name="Simmons D."/>
            <person name="Thornton R."/>
            <person name="Warren J."/>
            <person name="Weissenberger G."/>
            <person name="Zhang J."/>
            <person name="Zhang L."/>
            <person name="Zhou C."/>
            <person name="Zhu D."/>
            <person name="Muzny D."/>
            <person name="Worley K."/>
            <person name="Gibbs R."/>
        </authorList>
    </citation>
    <scope>NUCLEOTIDE SEQUENCE [LARGE SCALE GENOMIC DNA]</scope>
    <source>
        <strain evidence="4 6">DSM 16041</strain>
    </source>
</reference>
<evidence type="ECO:0000313" key="7">
    <source>
        <dbReference type="Proteomes" id="UP000051883"/>
    </source>
</evidence>
<proteinExistence type="predicted"/>
<dbReference type="PATRIC" id="fig|525309.8.peg.1007"/>
<dbReference type="Pfam" id="PF17966">
    <property type="entry name" value="Muc_B2"/>
    <property type="match status" value="1"/>
</dbReference>
<dbReference type="HOGENOM" id="CLU_697892_0_0_9"/>
<name>C8P8E4_9LACO</name>
<evidence type="ECO:0000313" key="6">
    <source>
        <dbReference type="Proteomes" id="UP000003675"/>
    </source>
</evidence>
<dbReference type="Proteomes" id="UP000051883">
    <property type="component" value="Unassembled WGS sequence"/>
</dbReference>
<protein>
    <submittedName>
        <fullName evidence="4">LPXTG-motif cell wall anchor domain protein</fullName>
    </submittedName>
</protein>
<dbReference type="Gene3D" id="2.60.40.4300">
    <property type="match status" value="1"/>
</dbReference>
<evidence type="ECO:0000256" key="2">
    <source>
        <dbReference type="SAM" id="SignalP"/>
    </source>
</evidence>
<feature type="domain" description="Mub B2-like" evidence="3">
    <location>
        <begin position="209"/>
        <end position="289"/>
    </location>
</feature>
<comment type="caution">
    <text evidence="4">The sequence shown here is derived from an EMBL/GenBank/DDBJ whole genome shotgun (WGS) entry which is preliminary data.</text>
</comment>
<gene>
    <name evidence="5" type="ORF">FC31_GL000997</name>
    <name evidence="4" type="ORF">HMPREF0494_1588</name>
</gene>
<evidence type="ECO:0000313" key="5">
    <source>
        <dbReference type="EMBL" id="KRK57907.1"/>
    </source>
</evidence>
<dbReference type="eggNOG" id="ENOG5030B3E">
    <property type="taxonomic scope" value="Bacteria"/>
</dbReference>
<dbReference type="STRING" id="525309.HMPREF0494_1588"/>
<keyword evidence="7" id="KW-1185">Reference proteome</keyword>
<feature type="signal peptide" evidence="2">
    <location>
        <begin position="1"/>
        <end position="28"/>
    </location>
</feature>
<evidence type="ECO:0000256" key="1">
    <source>
        <dbReference type="SAM" id="MobiDB-lite"/>
    </source>
</evidence>
<organism evidence="4 6">
    <name type="scientific">Limosilactobacillus antri DSM 16041</name>
    <dbReference type="NCBI Taxonomy" id="525309"/>
    <lineage>
        <taxon>Bacteria</taxon>
        <taxon>Bacillati</taxon>
        <taxon>Bacillota</taxon>
        <taxon>Bacilli</taxon>
        <taxon>Lactobacillales</taxon>
        <taxon>Lactobacillaceae</taxon>
        <taxon>Limosilactobacillus</taxon>
    </lineage>
</organism>
<feature type="chain" id="PRO_5009951618" evidence="2">
    <location>
        <begin position="29"/>
        <end position="395"/>
    </location>
</feature>
<keyword evidence="2" id="KW-0732">Signal</keyword>
<dbReference type="AlphaFoldDB" id="C8P8E4"/>